<dbReference type="InParanoid" id="B9TLD8"/>
<organism evidence="2 3">
    <name type="scientific">Ricinus communis</name>
    <name type="common">Castor bean</name>
    <dbReference type="NCBI Taxonomy" id="3988"/>
    <lineage>
        <taxon>Eukaryota</taxon>
        <taxon>Viridiplantae</taxon>
        <taxon>Streptophyta</taxon>
        <taxon>Embryophyta</taxon>
        <taxon>Tracheophyta</taxon>
        <taxon>Spermatophyta</taxon>
        <taxon>Magnoliopsida</taxon>
        <taxon>eudicotyledons</taxon>
        <taxon>Gunneridae</taxon>
        <taxon>Pentapetalae</taxon>
        <taxon>rosids</taxon>
        <taxon>fabids</taxon>
        <taxon>Malpighiales</taxon>
        <taxon>Euphorbiaceae</taxon>
        <taxon>Acalyphoideae</taxon>
        <taxon>Acalypheae</taxon>
        <taxon>Ricinus</taxon>
    </lineage>
</organism>
<dbReference type="Gene3D" id="3.30.70.1400">
    <property type="entry name" value="Aminomethyltransferase beta-barrel domains"/>
    <property type="match status" value="1"/>
</dbReference>
<dbReference type="InterPro" id="IPR045179">
    <property type="entry name" value="YgfZ/GcvT"/>
</dbReference>
<reference evidence="3" key="1">
    <citation type="journal article" date="2010" name="Nat. Biotechnol.">
        <title>Draft genome sequence of the oilseed species Ricinus communis.</title>
        <authorList>
            <person name="Chan A.P."/>
            <person name="Crabtree J."/>
            <person name="Zhao Q."/>
            <person name="Lorenzi H."/>
            <person name="Orvis J."/>
            <person name="Puiu D."/>
            <person name="Melake-Berhan A."/>
            <person name="Jones K.M."/>
            <person name="Redman J."/>
            <person name="Chen G."/>
            <person name="Cahoon E.B."/>
            <person name="Gedil M."/>
            <person name="Stanke M."/>
            <person name="Haas B.J."/>
            <person name="Wortman J.R."/>
            <person name="Fraser-Liggett C.M."/>
            <person name="Ravel J."/>
            <person name="Rabinowicz P.D."/>
        </authorList>
    </citation>
    <scope>NUCLEOTIDE SEQUENCE [LARGE SCALE GENOMIC DNA]</scope>
    <source>
        <strain evidence="3">cv. Hale</strain>
    </source>
</reference>
<dbReference type="AlphaFoldDB" id="B9TLD8"/>
<gene>
    <name evidence="2" type="ORF">RCOM_1981090</name>
</gene>
<feature type="domain" description="GCVT N-terminal" evidence="1">
    <location>
        <begin position="27"/>
        <end position="205"/>
    </location>
</feature>
<dbReference type="InterPro" id="IPR006222">
    <property type="entry name" value="GCVT_N"/>
</dbReference>
<dbReference type="Gene3D" id="3.30.70.1630">
    <property type="match status" value="1"/>
</dbReference>
<keyword evidence="3" id="KW-1185">Reference proteome</keyword>
<dbReference type="PANTHER" id="PTHR22602:SF0">
    <property type="entry name" value="TRANSFERASE CAF17, MITOCHONDRIAL-RELATED"/>
    <property type="match status" value="1"/>
</dbReference>
<accession>B9TLD8</accession>
<dbReference type="eggNOG" id="ENOG502SJ2U">
    <property type="taxonomic scope" value="Eukaryota"/>
</dbReference>
<proteinExistence type="predicted"/>
<dbReference type="Proteomes" id="UP000008311">
    <property type="component" value="Unassembled WGS sequence"/>
</dbReference>
<evidence type="ECO:0000313" key="2">
    <source>
        <dbReference type="EMBL" id="EEF23326.1"/>
    </source>
</evidence>
<protein>
    <submittedName>
        <fullName evidence="2">Protein ygfZ, putative</fullName>
    </submittedName>
</protein>
<dbReference type="Pfam" id="PF01571">
    <property type="entry name" value="GCV_T"/>
    <property type="match status" value="1"/>
</dbReference>
<evidence type="ECO:0000313" key="3">
    <source>
        <dbReference type="Proteomes" id="UP000008311"/>
    </source>
</evidence>
<evidence type="ECO:0000259" key="1">
    <source>
        <dbReference type="Pfam" id="PF01571"/>
    </source>
</evidence>
<dbReference type="EMBL" id="EQ986654">
    <property type="protein sequence ID" value="EEF23326.1"/>
    <property type="molecule type" value="Genomic_DNA"/>
</dbReference>
<dbReference type="SUPFAM" id="SSF103025">
    <property type="entry name" value="Folate-binding domain"/>
    <property type="match status" value="1"/>
</dbReference>
<dbReference type="PANTHER" id="PTHR22602">
    <property type="entry name" value="TRANSFERASE CAF17, MITOCHONDRIAL-RELATED"/>
    <property type="match status" value="1"/>
</dbReference>
<sequence length="233" mass="25339">MANTWLDFLAASGAQLADSRVQHFGQPQAELAAAAEGDVMADLSHLGLLELTGEDTQAFLQGQLTNDIKLLTGSNSEYAGYCTAKGRLLATMLLWKQGDTHYAQLDGGIAPTIMKRLSMFVLRSKVKIADVSTVKVRIGLSGRQAETALSGLFPAIPAQPHQLVVHNEATLLRLPGIVPRFEIVASTDAALALWNQLAVKLKPVGSAVWEWLEIQAAYRKSLRPHRKNSSRRC</sequence>
<dbReference type="STRING" id="3988.B9TLD8"/>
<name>B9TLD8_RICCO</name>